<dbReference type="Pfam" id="PF00271">
    <property type="entry name" value="Helicase_C"/>
    <property type="match status" value="1"/>
</dbReference>
<dbReference type="InterPro" id="IPR013701">
    <property type="entry name" value="Lhr-like_DEAD/DEAH_assoc"/>
</dbReference>
<dbReference type="InterPro" id="IPR001650">
    <property type="entry name" value="Helicase_C-like"/>
</dbReference>
<evidence type="ECO:0000256" key="4">
    <source>
        <dbReference type="ARBA" id="ARBA00022806"/>
    </source>
</evidence>
<dbReference type="EMBL" id="MASR01000001">
    <property type="protein sequence ID" value="OFE12952.1"/>
    <property type="molecule type" value="Genomic_DNA"/>
</dbReference>
<dbReference type="Pfam" id="PF23235">
    <property type="entry name" value="WHD_3rd_Lhr"/>
    <property type="match status" value="1"/>
</dbReference>
<dbReference type="InterPro" id="IPR055367">
    <property type="entry name" value="WH4_Lhr"/>
</dbReference>
<dbReference type="SMART" id="SM00487">
    <property type="entry name" value="DEXDc"/>
    <property type="match status" value="1"/>
</dbReference>
<evidence type="ECO:0000256" key="7">
    <source>
        <dbReference type="ARBA" id="ARBA00023204"/>
    </source>
</evidence>
<feature type="domain" description="Helicase C-terminal" evidence="11">
    <location>
        <begin position="261"/>
        <end position="421"/>
    </location>
</feature>
<evidence type="ECO:0000256" key="8">
    <source>
        <dbReference type="ARBA" id="ARBA00023235"/>
    </source>
</evidence>
<keyword evidence="7" id="KW-0234">DNA repair</keyword>
<dbReference type="InterPro" id="IPR027417">
    <property type="entry name" value="P-loop_NTPase"/>
</dbReference>
<dbReference type="OrthoDB" id="9815222at2"/>
<dbReference type="InterPro" id="IPR009351">
    <property type="entry name" value="AlkZ-like"/>
</dbReference>
<dbReference type="Pfam" id="PF23234">
    <property type="entry name" value="WHD_4th_Lhr"/>
    <property type="match status" value="1"/>
</dbReference>
<evidence type="ECO:0000256" key="1">
    <source>
        <dbReference type="ARBA" id="ARBA00022741"/>
    </source>
</evidence>
<comment type="caution">
    <text evidence="12">The sequence shown here is derived from an EMBL/GenBank/DDBJ whole genome shotgun (WGS) entry which is preliminary data.</text>
</comment>
<dbReference type="InterPro" id="IPR014001">
    <property type="entry name" value="Helicase_ATP-bd"/>
</dbReference>
<keyword evidence="8" id="KW-0413">Isomerase</keyword>
<dbReference type="RefSeq" id="WP_070116561.1">
    <property type="nucleotide sequence ID" value="NZ_MASR01000001.1"/>
</dbReference>
<dbReference type="CDD" id="cd17922">
    <property type="entry name" value="DEXHc_LHR-like"/>
    <property type="match status" value="1"/>
</dbReference>
<keyword evidence="1" id="KW-0547">Nucleotide-binding</keyword>
<evidence type="ECO:0000313" key="13">
    <source>
        <dbReference type="Proteomes" id="UP000175669"/>
    </source>
</evidence>
<keyword evidence="2" id="KW-0227">DNA damage</keyword>
<keyword evidence="4" id="KW-0347">Helicase</keyword>
<dbReference type="GO" id="GO:0003677">
    <property type="term" value="F:DNA binding"/>
    <property type="evidence" value="ECO:0007669"/>
    <property type="project" value="UniProtKB-KW"/>
</dbReference>
<evidence type="ECO:0000313" key="12">
    <source>
        <dbReference type="EMBL" id="OFE12952.1"/>
    </source>
</evidence>
<dbReference type="Gene3D" id="3.40.50.300">
    <property type="entry name" value="P-loop containing nucleotide triphosphate hydrolases"/>
    <property type="match status" value="2"/>
</dbReference>
<dbReference type="GO" id="GO:0016887">
    <property type="term" value="F:ATP hydrolysis activity"/>
    <property type="evidence" value="ECO:0007669"/>
    <property type="project" value="TreeGrafter"/>
</dbReference>
<keyword evidence="5" id="KW-0067">ATP-binding</keyword>
<dbReference type="CDD" id="cd18796">
    <property type="entry name" value="SF2_C_LHR"/>
    <property type="match status" value="1"/>
</dbReference>
<dbReference type="STRING" id="1524254.PHACT_07210"/>
<dbReference type="Proteomes" id="UP000175669">
    <property type="component" value="Unassembled WGS sequence"/>
</dbReference>
<keyword evidence="6" id="KW-0238">DNA-binding</keyword>
<dbReference type="InterPro" id="IPR011545">
    <property type="entry name" value="DEAD/DEAH_box_helicase_dom"/>
</dbReference>
<dbReference type="PANTHER" id="PTHR47962:SF5">
    <property type="entry name" value="ATP-DEPENDENT HELICASE LHR-RELATED"/>
    <property type="match status" value="1"/>
</dbReference>
<feature type="domain" description="Helicase ATP-binding" evidence="10">
    <location>
        <begin position="29"/>
        <end position="204"/>
    </location>
</feature>
<keyword evidence="13" id="KW-1185">Reference proteome</keyword>
<dbReference type="Pfam" id="PF08494">
    <property type="entry name" value="DEAD_assoc"/>
    <property type="match status" value="1"/>
</dbReference>
<evidence type="ECO:0000256" key="5">
    <source>
        <dbReference type="ARBA" id="ARBA00022840"/>
    </source>
</evidence>
<dbReference type="PROSITE" id="PS51192">
    <property type="entry name" value="HELICASE_ATP_BIND_1"/>
    <property type="match status" value="1"/>
</dbReference>
<dbReference type="Pfam" id="PF19306">
    <property type="entry name" value="WHD_Lhr"/>
    <property type="match status" value="1"/>
</dbReference>
<sequence length="1480" mass="164131">MPLQSFHPACRAWFEHNLGVPTPAQAEAWPAIRAGRHTLVAAPTGSGKTLAAFYAAIDTLVQEAQRAPLPAQTRILYVSPLKALSNDIERNLQVPLAGIEDELFLQGCHPAGIRVAVRSGDTPQAERQKMLKNPPHILVTTPESLYLLLTSVHGRNMLRGVTSVIIDEIHAMLGDKRGSHLALSLERLQSLTGNPLQRIGLSATQKPIDLVASYLVGASSLAAGANDCVIVDSGHNRKRDIRIEVPSSPLSALMSNDVWAELYERLVELINSHQTTLVFVNTRRLSERLALALAERLEADNIAGDGAVKLVSSHHGSMSKEHRLRAEQQLKAGKLKVLVATASMELGIDIGAVDLVVQFASPKSIATFLQRVGRSGHSVGGTPKGILFPLTRDDLAECTALVDSIHRGELDKILMPDAPLDILSQQLVAELAARQDEDPAPQALDELFALMTRAWPYRSLERSVFDGLVQMLADGYSTRLGRRGAWLHLDRINQRASARRGARLTALTNGGAIPDMFDYQVVLDPDDIVVGNLNEDFALETLPGDIFTLGSHSWQMMAVDGLKVRVRDAHGQKPTVPFWFGEAAGRTLELSSSVARLRETIDHYLTDEGPAQAVLWLTGELGLPQGAASQLVDYLHAGRNALQVMPTQHNIVMERFFDEVGDMHLVIHAPFGSRLNKAWGLALRKRFCKTFNFELQAAANEDSIVISLGSVHSFALEEVFAYLHSNTVTDVLTQALLDSPMFEVRWRWNATRSLAIQRNRSGKRVPPQFQRMDAEDLVAQVFPDQLACQENITGKREIPGHPLVQQTIHDCLTEAMDIDGLLELLRAIENKTLNLVALDLREPSPFAQEIINARPYAFLDDAPFEERRTNAIRNRSWTDPAETDAYSRLDEAAIARVREEAWPLMRDVEEMHDALYCAGFFTGAELSSKRHIELFDKLVAQGRACRVKTSGHVISAEMMPIFSALQPDQMFEPVIELPAEMTATRPDPGEAAQILVRRRLDVLGPVTVADLQQQTGLARSQLDQALLKLEAEGFAFRGRFSADSIGHTDDESLQWCERRLLQRIHRYTLDSHRDAIKPVSLQAYTRFLFEHHEIRLQTLTPRPVPLPSMAEGQAVLERTLERLDGMAAPAAAWEGEIIPARLGMYDPSWLDMMCISGRVVWGRYTPPAQLTAVRSGSRRSAGPIKATPMTLCSRQNMAIWQSLSAPAVAHQPQLSAPAKQALDTLRQRGASFFTDIKQHSGLLPAQLEQALAELVANGLLTSDSFTGLRALLTPESRKPSNRGSSRQRGRRGGFGIEEAGRWSLIPEPDPTTALDTEALEELVMIYLRRWGVVSRQILSRESCAPAWRDLLPVLRRFELRGTLRGGRFIEGLGGEQFALPETIAPLRAKSKTEAGTDFDDSQYCSLAATDPVNHLPLFLPDVKLARNNRNRVLYRDGIPLAVLDGDAVRFLREVPRQYQWALEQLVRRNDMNPRLRSYLA</sequence>
<evidence type="ECO:0000256" key="6">
    <source>
        <dbReference type="ARBA" id="ARBA00023125"/>
    </source>
</evidence>
<proteinExistence type="predicted"/>
<dbReference type="GO" id="GO:0004386">
    <property type="term" value="F:helicase activity"/>
    <property type="evidence" value="ECO:0007669"/>
    <property type="project" value="UniProtKB-KW"/>
</dbReference>
<keyword evidence="3" id="KW-0378">Hydrolase</keyword>
<evidence type="ECO:0000256" key="2">
    <source>
        <dbReference type="ARBA" id="ARBA00022763"/>
    </source>
</evidence>
<dbReference type="Pfam" id="PF00270">
    <property type="entry name" value="DEAD"/>
    <property type="match status" value="1"/>
</dbReference>
<feature type="region of interest" description="Disordered" evidence="9">
    <location>
        <begin position="1271"/>
        <end position="1293"/>
    </location>
</feature>
<evidence type="ECO:0000256" key="9">
    <source>
        <dbReference type="SAM" id="MobiDB-lite"/>
    </source>
</evidence>
<dbReference type="SMART" id="SM00490">
    <property type="entry name" value="HELICc"/>
    <property type="match status" value="1"/>
</dbReference>
<evidence type="ECO:0000256" key="3">
    <source>
        <dbReference type="ARBA" id="ARBA00022801"/>
    </source>
</evidence>
<evidence type="ECO:0000259" key="10">
    <source>
        <dbReference type="PROSITE" id="PS51192"/>
    </source>
</evidence>
<dbReference type="SUPFAM" id="SSF52540">
    <property type="entry name" value="P-loop containing nucleoside triphosphate hydrolases"/>
    <property type="match status" value="1"/>
</dbReference>
<organism evidence="12 13">
    <name type="scientific">Pseudohongiella acticola</name>
    <dbReference type="NCBI Taxonomy" id="1524254"/>
    <lineage>
        <taxon>Bacteria</taxon>
        <taxon>Pseudomonadati</taxon>
        <taxon>Pseudomonadota</taxon>
        <taxon>Gammaproteobacteria</taxon>
        <taxon>Pseudomonadales</taxon>
        <taxon>Pseudohongiellaceae</taxon>
        <taxon>Pseudohongiella</taxon>
    </lineage>
</organism>
<dbReference type="GO" id="GO:0005524">
    <property type="term" value="F:ATP binding"/>
    <property type="evidence" value="ECO:0007669"/>
    <property type="project" value="UniProtKB-KW"/>
</dbReference>
<name>A0A1E8CKX1_9GAMM</name>
<reference evidence="13" key="1">
    <citation type="submission" date="2016-07" db="EMBL/GenBank/DDBJ databases">
        <authorList>
            <person name="Florea S."/>
            <person name="Webb J.S."/>
            <person name="Jaromczyk J."/>
            <person name="Schardl C.L."/>
        </authorList>
    </citation>
    <scope>NUCLEOTIDE SEQUENCE [LARGE SCALE GENOMIC DNA]</scope>
    <source>
        <strain evidence="13">KCTC 42131</strain>
    </source>
</reference>
<evidence type="ECO:0008006" key="14">
    <source>
        <dbReference type="Google" id="ProtNLM"/>
    </source>
</evidence>
<accession>A0A1E8CKX1</accession>
<dbReference type="PROSITE" id="PS51194">
    <property type="entry name" value="HELICASE_CTER"/>
    <property type="match status" value="1"/>
</dbReference>
<dbReference type="InterPro" id="IPR055368">
    <property type="entry name" value="WH3_Lhr"/>
</dbReference>
<dbReference type="InterPro" id="IPR045628">
    <property type="entry name" value="Lhr_WH_dom"/>
</dbReference>
<dbReference type="GO" id="GO:0006281">
    <property type="term" value="P:DNA repair"/>
    <property type="evidence" value="ECO:0007669"/>
    <property type="project" value="UniProtKB-KW"/>
</dbReference>
<dbReference type="InterPro" id="IPR052511">
    <property type="entry name" value="ATP-dep_Helicase"/>
</dbReference>
<protein>
    <recommendedName>
        <fullName evidence="14">ATP-dependent DNA helicase</fullName>
    </recommendedName>
</protein>
<dbReference type="Pfam" id="PF06224">
    <property type="entry name" value="AlkZ-like"/>
    <property type="match status" value="1"/>
</dbReference>
<gene>
    <name evidence="12" type="ORF">PHACT_07210</name>
</gene>
<dbReference type="PANTHER" id="PTHR47962">
    <property type="entry name" value="ATP-DEPENDENT HELICASE LHR-RELATED-RELATED"/>
    <property type="match status" value="1"/>
</dbReference>
<evidence type="ECO:0000259" key="11">
    <source>
        <dbReference type="PROSITE" id="PS51194"/>
    </source>
</evidence>